<dbReference type="Proteomes" id="UP000054481">
    <property type="component" value="Unassembled WGS sequence"/>
</dbReference>
<reference evidence="2 3" key="1">
    <citation type="journal article" date="2014" name="Genome Biol. Evol.">
        <title>Comparative genomics and transcriptomics analyses reveal divergent lifestyle features of nematode endoparasitic fungus Hirsutella minnesotensis.</title>
        <authorList>
            <person name="Lai Y."/>
            <person name="Liu K."/>
            <person name="Zhang X."/>
            <person name="Zhang X."/>
            <person name="Li K."/>
            <person name="Wang N."/>
            <person name="Shu C."/>
            <person name="Wu Y."/>
            <person name="Wang C."/>
            <person name="Bushley K.E."/>
            <person name="Xiang M."/>
            <person name="Liu X."/>
        </authorList>
    </citation>
    <scope>NUCLEOTIDE SEQUENCE [LARGE SCALE GENOMIC DNA]</scope>
    <source>
        <strain evidence="2 3">3608</strain>
    </source>
</reference>
<dbReference type="OrthoDB" id="4905323at2759"/>
<dbReference type="PANTHER" id="PTHR36142:SF2">
    <property type="entry name" value="METALLO-HYDROLASE_OXIDOREDUCTASE SUPERFAMILY PROTEIN"/>
    <property type="match status" value="1"/>
</dbReference>
<gene>
    <name evidence="2" type="ORF">HIM_07646</name>
</gene>
<accession>A0A0F7ZTC7</accession>
<evidence type="ECO:0000313" key="2">
    <source>
        <dbReference type="EMBL" id="KJZ72883.1"/>
    </source>
</evidence>
<keyword evidence="3" id="KW-1185">Reference proteome</keyword>
<evidence type="ECO:0000313" key="3">
    <source>
        <dbReference type="Proteomes" id="UP000054481"/>
    </source>
</evidence>
<proteinExistence type="predicted"/>
<dbReference type="PANTHER" id="PTHR36142">
    <property type="entry name" value="METALLO-HYDROLASE/OXIDOREDUCTASE SUPERFAMILY PROTEIN"/>
    <property type="match status" value="1"/>
</dbReference>
<evidence type="ECO:0000256" key="1">
    <source>
        <dbReference type="SAM" id="MobiDB-lite"/>
    </source>
</evidence>
<feature type="region of interest" description="Disordered" evidence="1">
    <location>
        <begin position="96"/>
        <end position="115"/>
    </location>
</feature>
<protein>
    <submittedName>
        <fullName evidence="2">Uncharacterized protein</fullName>
    </submittedName>
</protein>
<name>A0A0F7ZTC7_9HYPO</name>
<dbReference type="EMBL" id="KQ030540">
    <property type="protein sequence ID" value="KJZ72883.1"/>
    <property type="molecule type" value="Genomic_DNA"/>
</dbReference>
<sequence length="357" mass="39680">MDATRSATLKKHLRPAELRPVLTSLNGDNSWLMSFPRPEDERAATGKAFYHIVFEPWLAGPTSFLSSWFIHVSLTKAPAVCDPAAIEGVIGQIEDAARNGRPRSESAAGSDSEDEARDAYRGGIDAILLGFHYLDHTHEATLRLFDARIPVVATLEAARLVQGYNHFHEINLIHNLPASAETWRSPELHPGGSLPAWLWPLRMPGHHELNFCLAIIWSHADAAGIETQEAILSSPHGIRLDSGPLQAFLRSKPATKKLAMLHGFKESHTMGWQTTLGARGGLALFRSMGDARYWIATHHSELAYEGAMMRLLRVVDTPRTLQWALEEEKMRVDDAFTGTYQQPRAVQVDNGQCFVLE</sequence>
<organism evidence="2 3">
    <name type="scientific">Hirsutella minnesotensis 3608</name>
    <dbReference type="NCBI Taxonomy" id="1043627"/>
    <lineage>
        <taxon>Eukaryota</taxon>
        <taxon>Fungi</taxon>
        <taxon>Dikarya</taxon>
        <taxon>Ascomycota</taxon>
        <taxon>Pezizomycotina</taxon>
        <taxon>Sordariomycetes</taxon>
        <taxon>Hypocreomycetidae</taxon>
        <taxon>Hypocreales</taxon>
        <taxon>Ophiocordycipitaceae</taxon>
        <taxon>Hirsutella</taxon>
    </lineage>
</organism>
<dbReference type="AlphaFoldDB" id="A0A0F7ZTC7"/>